<evidence type="ECO:0000256" key="1">
    <source>
        <dbReference type="SAM" id="Coils"/>
    </source>
</evidence>
<dbReference type="EMBL" id="JAXCGZ010007945">
    <property type="protein sequence ID" value="KAK7078218.1"/>
    <property type="molecule type" value="Genomic_DNA"/>
</dbReference>
<keyword evidence="3" id="KW-1185">Reference proteome</keyword>
<dbReference type="GO" id="GO:0031083">
    <property type="term" value="C:BLOC-1 complex"/>
    <property type="evidence" value="ECO:0007669"/>
    <property type="project" value="TreeGrafter"/>
</dbReference>
<organism evidence="2 3">
    <name type="scientific">Halocaridina rubra</name>
    <name type="common">Hawaiian red shrimp</name>
    <dbReference type="NCBI Taxonomy" id="373956"/>
    <lineage>
        <taxon>Eukaryota</taxon>
        <taxon>Metazoa</taxon>
        <taxon>Ecdysozoa</taxon>
        <taxon>Arthropoda</taxon>
        <taxon>Crustacea</taxon>
        <taxon>Multicrustacea</taxon>
        <taxon>Malacostraca</taxon>
        <taxon>Eumalacostraca</taxon>
        <taxon>Eucarida</taxon>
        <taxon>Decapoda</taxon>
        <taxon>Pleocyemata</taxon>
        <taxon>Caridea</taxon>
        <taxon>Atyoidea</taxon>
        <taxon>Atyidae</taxon>
        <taxon>Halocaridina</taxon>
    </lineage>
</organism>
<protein>
    <recommendedName>
        <fullName evidence="4">Biogenesis of lysosome-related organelles complex 1 subunit 4</fullName>
    </recommendedName>
</protein>
<reference evidence="2 3" key="1">
    <citation type="submission" date="2023-11" db="EMBL/GenBank/DDBJ databases">
        <title>Halocaridina rubra genome assembly.</title>
        <authorList>
            <person name="Smith C."/>
        </authorList>
    </citation>
    <scope>NUCLEOTIDE SEQUENCE [LARGE SCALE GENOMIC DNA]</scope>
    <source>
        <strain evidence="2">EP-1</strain>
        <tissue evidence="2">Whole</tissue>
    </source>
</reference>
<evidence type="ECO:0008006" key="4">
    <source>
        <dbReference type="Google" id="ProtNLM"/>
    </source>
</evidence>
<dbReference type="AlphaFoldDB" id="A0AAN9A872"/>
<sequence length="175" mass="19919">MSFDGDTNDGIKRESQIRLAAAEYSDYVEVDTSAERAALDRELESMLTRLEEYGSLLERTRNGSRHSLDDMVPQVYSHYQALQCTFRGIENLERLVKRVKTDLVKMEAAVSQAESDLNPSHGFAIRPLFFRKEQSVPQSTSSHRNFERPEIFHADDYFTSLSESETASQKSLGTT</sequence>
<dbReference type="InterPro" id="IPR024857">
    <property type="entry name" value="Cappuccino"/>
</dbReference>
<feature type="coiled-coil region" evidence="1">
    <location>
        <begin position="89"/>
        <end position="116"/>
    </location>
</feature>
<name>A0AAN9A872_HALRR</name>
<keyword evidence="1" id="KW-0175">Coiled coil</keyword>
<accession>A0AAN9A872</accession>
<comment type="caution">
    <text evidence="2">The sequence shown here is derived from an EMBL/GenBank/DDBJ whole genome shotgun (WGS) entry which is preliminary data.</text>
</comment>
<evidence type="ECO:0000313" key="2">
    <source>
        <dbReference type="EMBL" id="KAK7078218.1"/>
    </source>
</evidence>
<dbReference type="Proteomes" id="UP001381693">
    <property type="component" value="Unassembled WGS sequence"/>
</dbReference>
<dbReference type="PANTHER" id="PTHR16230">
    <property type="entry name" value="CAPPUCCINO"/>
    <property type="match status" value="1"/>
</dbReference>
<proteinExistence type="predicted"/>
<dbReference type="PANTHER" id="PTHR16230:SF3">
    <property type="entry name" value="BIOGENESIS OF LYSOSOMAL ORGANELLES COMPLEX-1, SUBUNIT 4, CAPPUCCINO"/>
    <property type="match status" value="1"/>
</dbReference>
<evidence type="ECO:0000313" key="3">
    <source>
        <dbReference type="Proteomes" id="UP001381693"/>
    </source>
</evidence>
<gene>
    <name evidence="2" type="ORF">SK128_023519</name>
</gene>